<organism evidence="1 2">
    <name type="scientific">Eumeta variegata</name>
    <name type="common">Bagworm moth</name>
    <name type="synonym">Eumeta japonica</name>
    <dbReference type="NCBI Taxonomy" id="151549"/>
    <lineage>
        <taxon>Eukaryota</taxon>
        <taxon>Metazoa</taxon>
        <taxon>Ecdysozoa</taxon>
        <taxon>Arthropoda</taxon>
        <taxon>Hexapoda</taxon>
        <taxon>Insecta</taxon>
        <taxon>Pterygota</taxon>
        <taxon>Neoptera</taxon>
        <taxon>Endopterygota</taxon>
        <taxon>Lepidoptera</taxon>
        <taxon>Glossata</taxon>
        <taxon>Ditrysia</taxon>
        <taxon>Tineoidea</taxon>
        <taxon>Psychidae</taxon>
        <taxon>Oiketicinae</taxon>
        <taxon>Eumeta</taxon>
    </lineage>
</organism>
<dbReference type="AlphaFoldDB" id="A0A4C1UNV9"/>
<protein>
    <submittedName>
        <fullName evidence="1">Uncharacterized protein</fullName>
    </submittedName>
</protein>
<name>A0A4C1UNV9_EUMVA</name>
<evidence type="ECO:0000313" key="2">
    <source>
        <dbReference type="Proteomes" id="UP000299102"/>
    </source>
</evidence>
<gene>
    <name evidence="1" type="ORF">EVAR_14079_1</name>
</gene>
<reference evidence="1 2" key="1">
    <citation type="journal article" date="2019" name="Commun. Biol.">
        <title>The bagworm genome reveals a unique fibroin gene that provides high tensile strength.</title>
        <authorList>
            <person name="Kono N."/>
            <person name="Nakamura H."/>
            <person name="Ohtoshi R."/>
            <person name="Tomita M."/>
            <person name="Numata K."/>
            <person name="Arakawa K."/>
        </authorList>
    </citation>
    <scope>NUCLEOTIDE SEQUENCE [LARGE SCALE GENOMIC DNA]</scope>
</reference>
<comment type="caution">
    <text evidence="1">The sequence shown here is derived from an EMBL/GenBank/DDBJ whole genome shotgun (WGS) entry which is preliminary data.</text>
</comment>
<sequence>MALNFIRKIDVEIASQNNWKVMEVFVGLAKLTRYISAPSRTKKKLKQRPFSSSRSDAHLTRVRSLLADNSDSARAAAGRRLKTLPAFAKNLTRVRERKTFDELAVVNHIARCSFGRIKLAKINKSAPARNGTAVSFVPRVSSFSRALPATARSARYELFS</sequence>
<accession>A0A4C1UNV9</accession>
<dbReference type="EMBL" id="BGZK01000200">
    <property type="protein sequence ID" value="GBP27890.1"/>
    <property type="molecule type" value="Genomic_DNA"/>
</dbReference>
<evidence type="ECO:0000313" key="1">
    <source>
        <dbReference type="EMBL" id="GBP27890.1"/>
    </source>
</evidence>
<keyword evidence="2" id="KW-1185">Reference proteome</keyword>
<proteinExistence type="predicted"/>
<dbReference type="Proteomes" id="UP000299102">
    <property type="component" value="Unassembled WGS sequence"/>
</dbReference>